<evidence type="ECO:0008006" key="3">
    <source>
        <dbReference type="Google" id="ProtNLM"/>
    </source>
</evidence>
<organism evidence="1 2">
    <name type="scientific">Sphaerotilus uruguayifluvii</name>
    <dbReference type="NCBI Taxonomy" id="2735897"/>
    <lineage>
        <taxon>Bacteria</taxon>
        <taxon>Pseudomonadati</taxon>
        <taxon>Pseudomonadota</taxon>
        <taxon>Betaproteobacteria</taxon>
        <taxon>Burkholderiales</taxon>
        <taxon>Sphaerotilaceae</taxon>
        <taxon>Sphaerotilus</taxon>
    </lineage>
</organism>
<name>A0ABX2G280_9BURK</name>
<accession>A0ABX2G280</accession>
<evidence type="ECO:0000313" key="2">
    <source>
        <dbReference type="Proteomes" id="UP001516061"/>
    </source>
</evidence>
<reference evidence="1 2" key="1">
    <citation type="submission" date="2020-05" db="EMBL/GenBank/DDBJ databases">
        <title>Genomic Encyclopedia of Type Strains, Phase IV (KMG-V): Genome sequencing to study the core and pangenomes of soil and plant-associated prokaryotes.</title>
        <authorList>
            <person name="Whitman W."/>
        </authorList>
    </citation>
    <scope>NUCLEOTIDE SEQUENCE [LARGE SCALE GENOMIC DNA]</scope>
    <source>
        <strain evidence="1 2">C29</strain>
    </source>
</reference>
<comment type="caution">
    <text evidence="1">The sequence shown here is derived from an EMBL/GenBank/DDBJ whole genome shotgun (WGS) entry which is preliminary data.</text>
</comment>
<dbReference type="EMBL" id="JABSNM010000008">
    <property type="protein sequence ID" value="NRT56402.1"/>
    <property type="molecule type" value="Genomic_DNA"/>
</dbReference>
<gene>
    <name evidence="1" type="ORF">HNQ01_002145</name>
</gene>
<dbReference type="Proteomes" id="UP001516061">
    <property type="component" value="Unassembled WGS sequence"/>
</dbReference>
<evidence type="ECO:0000313" key="1">
    <source>
        <dbReference type="EMBL" id="NRT56402.1"/>
    </source>
</evidence>
<dbReference type="RefSeq" id="WP_173805425.1">
    <property type="nucleotide sequence ID" value="NZ_JABSNM010000008.1"/>
</dbReference>
<keyword evidence="2" id="KW-1185">Reference proteome</keyword>
<protein>
    <recommendedName>
        <fullName evidence="3">STAS domain-containing protein</fullName>
    </recommendedName>
</protein>
<sequence>MADSKDSPKSGFFRKVVRFALNPTTDWADLNGSGPDSRQDDYARSELKAMIERKRRNDFVRKREFDALRRIRREGLSGERLAGLDSLSHLDDSEVRSHDSYGTRPDGDDVKGKIDAIERQMVGEGAQARRPAAAVMGRQAGPRSESTFNQTTAPQVMAAHPHLSDAFKPTAPMQMESDFKRGIDTTGMPPPAPPRIISSVHGQLDEDSRALEVAELAHDPDLDEAVIAFANADFELCERSLLSLVSLSGPRAQHAETWHVLFDHYRATGQQTRFDAAALDYLHRFGVSPPQWFSMPRQVAEAASSSERGAGRGGARSAAQLDGSVGWVSPEGLDIDAVGLLRSQMLQMPLPWVLDWRPLRRIDTQAAGMLTRLLHEWSDEPVEMRWIGADRLFAVLAEMAPNGMRDADPVFWLLRMEALRLAHRTNDFDQAAIDYCMTYEVSPPSWMPARCTVRLSDTSGQIVVEQPTTGIADVATGFMESQTPDEGMLEVAQVELNGQLLGDIGALLHGMDEQIGKSTIIHVSCARLIRIDFIAAGDLLNWVINRHAEGRHVTFVDAHRLVALFCGAMGITEQARVTVRKG</sequence>
<proteinExistence type="predicted"/>